<evidence type="ECO:0000256" key="6">
    <source>
        <dbReference type="ARBA" id="ARBA00023004"/>
    </source>
</evidence>
<dbReference type="RefSeq" id="WP_193844563.1">
    <property type="nucleotide sequence ID" value="NZ_PRDM01000001.1"/>
</dbReference>
<evidence type="ECO:0000256" key="5">
    <source>
        <dbReference type="ARBA" id="ARBA00022692"/>
    </source>
</evidence>
<feature type="domain" description="TonB-dependent receptor plug" evidence="14">
    <location>
        <begin position="114"/>
        <end position="242"/>
    </location>
</feature>
<comment type="caution">
    <text evidence="15">The sequence shown here is derived from an EMBL/GenBank/DDBJ whole genome shotgun (WGS) entry which is preliminary data.</text>
</comment>
<dbReference type="SUPFAM" id="SSF56935">
    <property type="entry name" value="Porins"/>
    <property type="match status" value="1"/>
</dbReference>
<dbReference type="PANTHER" id="PTHR32552">
    <property type="entry name" value="FERRICHROME IRON RECEPTOR-RELATED"/>
    <property type="match status" value="1"/>
</dbReference>
<keyword evidence="8 12" id="KW-0798">TonB box</keyword>
<dbReference type="InterPro" id="IPR039426">
    <property type="entry name" value="TonB-dep_rcpt-like"/>
</dbReference>
<dbReference type="InterPro" id="IPR008969">
    <property type="entry name" value="CarboxyPept-like_regulatory"/>
</dbReference>
<evidence type="ECO:0000259" key="13">
    <source>
        <dbReference type="Pfam" id="PF00593"/>
    </source>
</evidence>
<evidence type="ECO:0000256" key="12">
    <source>
        <dbReference type="RuleBase" id="RU003357"/>
    </source>
</evidence>
<dbReference type="InterPro" id="IPR023996">
    <property type="entry name" value="TonB-dep_OMP_SusC/RagA"/>
</dbReference>
<keyword evidence="2 11" id="KW-0813">Transport</keyword>
<comment type="subcellular location">
    <subcellularLocation>
        <location evidence="1 11">Cell outer membrane</location>
        <topology evidence="1 11">Multi-pass membrane protein</topology>
    </subcellularLocation>
</comment>
<evidence type="ECO:0000256" key="10">
    <source>
        <dbReference type="ARBA" id="ARBA00023237"/>
    </source>
</evidence>
<organism evidence="15 16">
    <name type="scientific">Flavobacterium hungaricum</name>
    <dbReference type="NCBI Taxonomy" id="2082725"/>
    <lineage>
        <taxon>Bacteria</taxon>
        <taxon>Pseudomonadati</taxon>
        <taxon>Bacteroidota</taxon>
        <taxon>Flavobacteriia</taxon>
        <taxon>Flavobacteriales</taxon>
        <taxon>Flavobacteriaceae</taxon>
        <taxon>Flavobacterium</taxon>
    </lineage>
</organism>
<dbReference type="Pfam" id="PF13715">
    <property type="entry name" value="CarbopepD_reg_2"/>
    <property type="match status" value="1"/>
</dbReference>
<name>A0ABR9TDT1_9FLAO</name>
<keyword evidence="5 11" id="KW-0812">Transmembrane</keyword>
<dbReference type="Gene3D" id="2.40.170.20">
    <property type="entry name" value="TonB-dependent receptor, beta-barrel domain"/>
    <property type="match status" value="1"/>
</dbReference>
<accession>A0ABR9TDT1</accession>
<evidence type="ECO:0000259" key="14">
    <source>
        <dbReference type="Pfam" id="PF07715"/>
    </source>
</evidence>
<gene>
    <name evidence="15" type="ORF">C4F50_00970</name>
</gene>
<keyword evidence="6" id="KW-0408">Iron</keyword>
<evidence type="ECO:0000256" key="3">
    <source>
        <dbReference type="ARBA" id="ARBA00022452"/>
    </source>
</evidence>
<evidence type="ECO:0000256" key="1">
    <source>
        <dbReference type="ARBA" id="ARBA00004571"/>
    </source>
</evidence>
<dbReference type="SUPFAM" id="SSF49464">
    <property type="entry name" value="Carboxypeptidase regulatory domain-like"/>
    <property type="match status" value="1"/>
</dbReference>
<feature type="domain" description="TonB-dependent receptor-like beta-barrel" evidence="13">
    <location>
        <begin position="417"/>
        <end position="805"/>
    </location>
</feature>
<dbReference type="InterPro" id="IPR000531">
    <property type="entry name" value="Beta-barrel_TonB"/>
</dbReference>
<proteinExistence type="inferred from homology"/>
<evidence type="ECO:0000256" key="11">
    <source>
        <dbReference type="PROSITE-ProRule" id="PRU01360"/>
    </source>
</evidence>
<dbReference type="InterPro" id="IPR037066">
    <property type="entry name" value="Plug_dom_sf"/>
</dbReference>
<evidence type="ECO:0000256" key="4">
    <source>
        <dbReference type="ARBA" id="ARBA00022496"/>
    </source>
</evidence>
<keyword evidence="10 11" id="KW-0998">Cell outer membrane</keyword>
<comment type="similarity">
    <text evidence="11 12">Belongs to the TonB-dependent receptor family.</text>
</comment>
<sequence length="1026" mass="111830">MKKKFLILLLFIFGILTSYSQNNIVKGKVTDGTGNTLPGANIAVQETNDQTSTGADGTFSIKANPGQVLLVTYIGFNTKEVIVNGTNLTIVISESAQTLNNVTVVGAMGIVRNKSSLGYSVQEVKGKEIAETQRPNFATALQGRVAGLTVTSTSGAPGASAAIQLRGVNSLSGSNSPLYVIDGLPVSNETMNQELTISNAPNRTQDYTNRGADINPDDIESVVILKGPEAAALYGMQAGNGAIVITTKKGKKGVGRLTYSTNTRFDNIYRFPETQKVYQRGSDGVNNPDYRRQFGTAYPEGTKLYNNLENFFKTGVSTTHNLSFEAGTETTSYRLSLANLEQEGVVPNTGYSRLTANLNATAKLSPKLRSEASFNFTKSDNQKAAKGAGAAVQIPGVTSAGYLLSLLAWPANDDASDYLNADGTRRKITSGALDAENDNPFWDVNKNLSEDFNNRFITNVGLVYDPYSWLNITGRVGWDVNSAQGYRAIHPESYAGIASGGYLESYYSNTSNLNTTLLVTGKKSFGKFNTKIMVGNSVNDNSYRILSTTGSKFFDPNFYSINNTDATTQRSQERIIESKIIGFFSEVSLDYNKIAYLTLTGREDWTSVLPDPFFYPSVSTSFVFSNLNGLKDKETFSYGKIRASYAEAANIPSPYSAEPVFTPQLTTDGGYAYGVTGANPNLKPEFRKSFELGTELKFFNNRIGLDVAVYSTKTIDPILKNMRLSYGTGFVVTSANFGDLQNQGLEITLNATAVKKENFSWDVSANFSKTQSKLLNLPSVISEYYVSDTWLYGNVRGGVTVGNPLTTLTGNDYLRNNNGDPLIDPNTGYALKDPNFKIVGDRNPDFMLGLQNTFVYKNMSLSFLLDIRKGGDIYNATEFYLYQNGLSTKTLDRGQTRIVKGVLRDGLENSATPTQNNIPVRPSVQNEYYRTGAIDADFIEKDINWLRMRDITLSYQMPSEILKKTFINNLSLYLTMTDVFIITNYTGADPAVNGTNASVGGAGGTGFDFGTLSTPRGLNLGLKIGL</sequence>
<evidence type="ECO:0000256" key="8">
    <source>
        <dbReference type="ARBA" id="ARBA00023077"/>
    </source>
</evidence>
<keyword evidence="7" id="KW-0406">Ion transport</keyword>
<dbReference type="Pfam" id="PF00593">
    <property type="entry name" value="TonB_dep_Rec_b-barrel"/>
    <property type="match status" value="1"/>
</dbReference>
<keyword evidence="9 11" id="KW-0472">Membrane</keyword>
<dbReference type="NCBIfam" id="TIGR04057">
    <property type="entry name" value="SusC_RagA_signa"/>
    <property type="match status" value="1"/>
</dbReference>
<keyword evidence="4" id="KW-0410">Iron transport</keyword>
<dbReference type="PANTHER" id="PTHR32552:SF81">
    <property type="entry name" value="TONB-DEPENDENT OUTER MEMBRANE RECEPTOR"/>
    <property type="match status" value="1"/>
</dbReference>
<protein>
    <submittedName>
        <fullName evidence="15">SusC/RagA family TonB-linked outer membrane protein</fullName>
    </submittedName>
</protein>
<evidence type="ECO:0000256" key="2">
    <source>
        <dbReference type="ARBA" id="ARBA00022448"/>
    </source>
</evidence>
<dbReference type="EMBL" id="PRDM01000001">
    <property type="protein sequence ID" value="MBE8723500.1"/>
    <property type="molecule type" value="Genomic_DNA"/>
</dbReference>
<dbReference type="NCBIfam" id="TIGR04056">
    <property type="entry name" value="OMP_RagA_SusC"/>
    <property type="match status" value="1"/>
</dbReference>
<evidence type="ECO:0000313" key="15">
    <source>
        <dbReference type="EMBL" id="MBE8723500.1"/>
    </source>
</evidence>
<keyword evidence="16" id="KW-1185">Reference proteome</keyword>
<evidence type="ECO:0000256" key="9">
    <source>
        <dbReference type="ARBA" id="ARBA00023136"/>
    </source>
</evidence>
<dbReference type="Proteomes" id="UP000640614">
    <property type="component" value="Unassembled WGS sequence"/>
</dbReference>
<dbReference type="InterPro" id="IPR036942">
    <property type="entry name" value="Beta-barrel_TonB_sf"/>
</dbReference>
<dbReference type="InterPro" id="IPR023997">
    <property type="entry name" value="TonB-dep_OMP_SusC/RagA_CS"/>
</dbReference>
<evidence type="ECO:0000313" key="16">
    <source>
        <dbReference type="Proteomes" id="UP000640614"/>
    </source>
</evidence>
<dbReference type="PROSITE" id="PS52016">
    <property type="entry name" value="TONB_DEPENDENT_REC_3"/>
    <property type="match status" value="1"/>
</dbReference>
<dbReference type="InterPro" id="IPR012910">
    <property type="entry name" value="Plug_dom"/>
</dbReference>
<reference evidence="15 16" key="1">
    <citation type="submission" date="2018-07" db="EMBL/GenBank/DDBJ databases">
        <title>Genome assembly of strain KB82.</title>
        <authorList>
            <person name="Kukolya J."/>
            <person name="Horvath B."/>
            <person name="Nagy I."/>
            <person name="Toth A."/>
        </authorList>
    </citation>
    <scope>NUCLEOTIDE SEQUENCE [LARGE SCALE GENOMIC DNA]</scope>
    <source>
        <strain evidence="15 16">Kb82</strain>
    </source>
</reference>
<dbReference type="Gene3D" id="2.170.130.10">
    <property type="entry name" value="TonB-dependent receptor, plug domain"/>
    <property type="match status" value="1"/>
</dbReference>
<evidence type="ECO:0000256" key="7">
    <source>
        <dbReference type="ARBA" id="ARBA00023065"/>
    </source>
</evidence>
<keyword evidence="3 11" id="KW-1134">Transmembrane beta strand</keyword>
<dbReference type="Pfam" id="PF07715">
    <property type="entry name" value="Plug"/>
    <property type="match status" value="1"/>
</dbReference>
<dbReference type="Gene3D" id="2.60.40.1120">
    <property type="entry name" value="Carboxypeptidase-like, regulatory domain"/>
    <property type="match status" value="1"/>
</dbReference>